<evidence type="ECO:0000259" key="2">
    <source>
        <dbReference type="Pfam" id="PF14973"/>
    </source>
</evidence>
<feature type="region of interest" description="Disordered" evidence="1">
    <location>
        <begin position="1"/>
        <end position="21"/>
    </location>
</feature>
<dbReference type="PANTHER" id="PTHR15512">
    <property type="entry name" value="TERF1-INTERACTING NUCLEAR FACTOR 2"/>
    <property type="match status" value="1"/>
</dbReference>
<protein>
    <submittedName>
        <fullName evidence="4 5">TERF1-interacting nuclear factor 2 isoform X1</fullName>
    </submittedName>
</protein>
<organism evidence="3 4">
    <name type="scientific">Pogona vitticeps</name>
    <name type="common">central bearded dragon</name>
    <dbReference type="NCBI Taxonomy" id="103695"/>
    <lineage>
        <taxon>Eukaryota</taxon>
        <taxon>Metazoa</taxon>
        <taxon>Chordata</taxon>
        <taxon>Craniata</taxon>
        <taxon>Vertebrata</taxon>
        <taxon>Euteleostomi</taxon>
        <taxon>Lepidosauria</taxon>
        <taxon>Squamata</taxon>
        <taxon>Bifurcata</taxon>
        <taxon>Unidentata</taxon>
        <taxon>Episquamata</taxon>
        <taxon>Toxicofera</taxon>
        <taxon>Iguania</taxon>
        <taxon>Acrodonta</taxon>
        <taxon>Agamidae</taxon>
        <taxon>Amphibolurinae</taxon>
        <taxon>Pogona</taxon>
    </lineage>
</organism>
<keyword evidence="3" id="KW-1185">Reference proteome</keyword>
<dbReference type="RefSeq" id="XP_020666143.2">
    <property type="nucleotide sequence ID" value="XM_020810484.2"/>
</dbReference>
<dbReference type="InterPro" id="IPR029400">
    <property type="entry name" value="TINF2_N"/>
</dbReference>
<dbReference type="GeneID" id="110088275"/>
<name>A0A6J0V1W3_9SAUR</name>
<dbReference type="PANTHER" id="PTHR15512:SF0">
    <property type="entry name" value="TERF1-INTERACTING NUCLEAR FACTOR 2"/>
    <property type="match status" value="1"/>
</dbReference>
<sequence length="352" mass="39433">MASAAWVQEEDEEEEEVEEGFQERAEACEPSVALQLVAAASWHVVRERHVHSFPRVLALLEAVGEAAPDLVHFRHFVKVRLGLQAKVIMAMLQEEQPHEKVYEAMDRYFPEREPEPHPEATARDLALVREAQENFRDLVFGLLRDPREREKYVQEHLENDYGEAFLRVVEDLFFDYLAQLESVLPEPNFQQLLVAASLQGPGQAPQPNSNILSQYLTVMGYQVGGPHVLPPSPSQSSSPFQSEEEEEEDNERPKTPEPCKVQTSPGRPRRGRSGALGAQGEDPDGHHADSSGTDEDQDMVLDSSSEGSGSPFRKDDYQCTEHNTLIPTFQEHLRDVGNRCCICLAVVASPAV</sequence>
<dbReference type="CTD" id="26277"/>
<dbReference type="InterPro" id="IPR039098">
    <property type="entry name" value="TINF2"/>
</dbReference>
<dbReference type="Pfam" id="PF14973">
    <property type="entry name" value="TINF2_N"/>
    <property type="match status" value="1"/>
</dbReference>
<feature type="region of interest" description="Disordered" evidence="1">
    <location>
        <begin position="226"/>
        <end position="317"/>
    </location>
</feature>
<dbReference type="Proteomes" id="UP001652642">
    <property type="component" value="Chromosome 6"/>
</dbReference>
<proteinExistence type="predicted"/>
<dbReference type="GO" id="GO:1904356">
    <property type="term" value="P:regulation of telomere maintenance via telomere lengthening"/>
    <property type="evidence" value="ECO:0007669"/>
    <property type="project" value="TreeGrafter"/>
</dbReference>
<gene>
    <name evidence="4 5" type="primary">TINF2</name>
</gene>
<dbReference type="CDD" id="cd11657">
    <property type="entry name" value="TIN2_N"/>
    <property type="match status" value="1"/>
</dbReference>
<feature type="compositionally biased region" description="Acidic residues" evidence="1">
    <location>
        <begin position="8"/>
        <end position="20"/>
    </location>
</feature>
<dbReference type="GO" id="GO:0042162">
    <property type="term" value="F:telomeric DNA binding"/>
    <property type="evidence" value="ECO:0007669"/>
    <property type="project" value="TreeGrafter"/>
</dbReference>
<reference evidence="4 5" key="1">
    <citation type="submission" date="2025-05" db="UniProtKB">
        <authorList>
            <consortium name="RefSeq"/>
        </authorList>
    </citation>
    <scope>IDENTIFICATION</scope>
</reference>
<evidence type="ECO:0000313" key="4">
    <source>
        <dbReference type="RefSeq" id="XP_020666143.2"/>
    </source>
</evidence>
<dbReference type="OrthoDB" id="9948370at2759"/>
<dbReference type="AlphaFoldDB" id="A0A6J0V1W3"/>
<dbReference type="GO" id="GO:0016233">
    <property type="term" value="P:telomere capping"/>
    <property type="evidence" value="ECO:0007669"/>
    <property type="project" value="InterPro"/>
</dbReference>
<evidence type="ECO:0000313" key="3">
    <source>
        <dbReference type="Proteomes" id="UP001652642"/>
    </source>
</evidence>
<dbReference type="KEGG" id="pvt:110088275"/>
<dbReference type="RefSeq" id="XP_072833181.1">
    <property type="nucleotide sequence ID" value="XM_072977080.1"/>
</dbReference>
<feature type="domain" description="TERF1-interacting nuclear factor 2 N-terminal" evidence="2">
    <location>
        <begin position="42"/>
        <end position="191"/>
    </location>
</feature>
<evidence type="ECO:0000256" key="1">
    <source>
        <dbReference type="SAM" id="MobiDB-lite"/>
    </source>
</evidence>
<accession>A0A6J0V1W3</accession>
<dbReference type="GO" id="GO:0070187">
    <property type="term" value="C:shelterin complex"/>
    <property type="evidence" value="ECO:0007669"/>
    <property type="project" value="InterPro"/>
</dbReference>
<evidence type="ECO:0000313" key="5">
    <source>
        <dbReference type="RefSeq" id="XP_072833181.1"/>
    </source>
</evidence>